<reference evidence="11 13" key="2">
    <citation type="submission" date="2018-10" db="EMBL/GenBank/DDBJ databases">
        <title>Whole Genome of Vibrio owensii strain 170502, isolated from Acute Hepatopancreatic Necrosis Disease (AHPND) shrimp.</title>
        <authorList>
            <person name="Yan M."/>
            <person name="Wang X."/>
            <person name="Wang Y."/>
        </authorList>
    </citation>
    <scope>NUCLEOTIDE SEQUENCE [LARGE SCALE GENOMIC DNA]</scope>
    <source>
        <strain evidence="11 13">1700302</strain>
    </source>
</reference>
<dbReference type="Pfam" id="PF03023">
    <property type="entry name" value="MurJ"/>
    <property type="match status" value="1"/>
</dbReference>
<evidence type="ECO:0000313" key="14">
    <source>
        <dbReference type="Proteomes" id="UP000390336"/>
    </source>
</evidence>
<feature type="transmembrane region" description="Helical" evidence="10">
    <location>
        <begin position="224"/>
        <end position="245"/>
    </location>
</feature>
<dbReference type="GO" id="GO:0009252">
    <property type="term" value="P:peptidoglycan biosynthetic process"/>
    <property type="evidence" value="ECO:0007669"/>
    <property type="project" value="UniProtKB-KW"/>
</dbReference>
<evidence type="ECO:0000313" key="12">
    <source>
        <dbReference type="EMBL" id="QGH48515.1"/>
    </source>
</evidence>
<dbReference type="RefSeq" id="WP_054823101.1">
    <property type="nucleotide sequence ID" value="NZ_CP033137.1"/>
</dbReference>
<proteinExistence type="inferred from homology"/>
<evidence type="ECO:0008006" key="15">
    <source>
        <dbReference type="Google" id="ProtNLM"/>
    </source>
</evidence>
<feature type="transmembrane region" description="Helical" evidence="10">
    <location>
        <begin position="153"/>
        <end position="175"/>
    </location>
</feature>
<dbReference type="GO" id="GO:0005886">
    <property type="term" value="C:plasma membrane"/>
    <property type="evidence" value="ECO:0007669"/>
    <property type="project" value="UniProtKB-SubCell"/>
</dbReference>
<evidence type="ECO:0000256" key="4">
    <source>
        <dbReference type="ARBA" id="ARBA00022960"/>
    </source>
</evidence>
<keyword evidence="3 10" id="KW-0812">Transmembrane</keyword>
<dbReference type="PANTHER" id="PTHR47019:SF1">
    <property type="entry name" value="LIPID II FLIPPASE MURJ"/>
    <property type="match status" value="1"/>
</dbReference>
<keyword evidence="4" id="KW-0133">Cell shape</keyword>
<evidence type="ECO:0000256" key="5">
    <source>
        <dbReference type="ARBA" id="ARBA00022984"/>
    </source>
</evidence>
<keyword evidence="5" id="KW-0573">Peptidoglycan synthesis</keyword>
<keyword evidence="13" id="KW-1185">Reference proteome</keyword>
<name>A0AAP9GEK7_9VIBR</name>
<gene>
    <name evidence="12" type="ORF">APZ19_16020</name>
    <name evidence="11" type="ORF">D0812_16340</name>
</gene>
<dbReference type="PANTHER" id="PTHR47019">
    <property type="entry name" value="LIPID II FLIPPASE MURJ"/>
    <property type="match status" value="1"/>
</dbReference>
<keyword evidence="7 10" id="KW-0472">Membrane</keyword>
<dbReference type="GO" id="GO:0008360">
    <property type="term" value="P:regulation of cell shape"/>
    <property type="evidence" value="ECO:0007669"/>
    <property type="project" value="UniProtKB-KW"/>
</dbReference>
<comment type="similarity">
    <text evidence="9">Belongs to the MurJ/MviN family.</text>
</comment>
<keyword evidence="6 10" id="KW-1133">Transmembrane helix</keyword>
<dbReference type="Proteomes" id="UP000272136">
    <property type="component" value="Chromosome 1"/>
</dbReference>
<evidence type="ECO:0000313" key="11">
    <source>
        <dbReference type="EMBL" id="AYO15892.1"/>
    </source>
</evidence>
<dbReference type="InterPro" id="IPR051050">
    <property type="entry name" value="Lipid_II_flippase_MurJ/MviN"/>
</dbReference>
<evidence type="ECO:0000256" key="6">
    <source>
        <dbReference type="ARBA" id="ARBA00022989"/>
    </source>
</evidence>
<reference evidence="12" key="3">
    <citation type="submission" date="2019-11" db="EMBL/GenBank/DDBJ databases">
        <title>Complete genome sequence of Vibrio owensii SH-14 isolated from shrimp with acute hepatopancreatic necrosis diease.</title>
        <authorList>
            <person name="Liang X."/>
            <person name="Wang Y."/>
        </authorList>
    </citation>
    <scope>NUCLEOTIDE SEQUENCE</scope>
    <source>
        <strain evidence="12">SH14</strain>
    </source>
</reference>
<dbReference type="EMBL" id="CP045859">
    <property type="protein sequence ID" value="QGH48515.1"/>
    <property type="molecule type" value="Genomic_DNA"/>
</dbReference>
<comment type="subcellular location">
    <subcellularLocation>
        <location evidence="1">Cell membrane</location>
        <topology evidence="1">Multi-pass membrane protein</topology>
    </subcellularLocation>
</comment>
<protein>
    <recommendedName>
        <fullName evidence="15">Virulence factor MviN</fullName>
    </recommendedName>
</protein>
<evidence type="ECO:0000256" key="10">
    <source>
        <dbReference type="SAM" id="Phobius"/>
    </source>
</evidence>
<evidence type="ECO:0000313" key="13">
    <source>
        <dbReference type="Proteomes" id="UP000272136"/>
    </source>
</evidence>
<sequence length="489" mass="54361">MKKIFLSALIVSLGLFIGRFSGFLREIIIANNFGATENSDFIVLLLTTPDFLVNLLMGGAMSMALVPEFKKLNEEESQLLYKQVTSVMFLFGLTVCLLSYPFRSDLISFLALGMNEEFIETNQDYFFFSLLALPFSLATGASLAYLNAKERFTITSLSTLIVNLTIIAFVCLSAFLDSGFILISIGLVFASSLRWLSQVLAVGSLPFLIKHERNLISRDLVSRYFYALAAGGVIFLLPIIVRTVASIDGGGALSLVNYTIKLVELPLIILSTVFSIIFLPKLSGIYSDGNEDKFLKLASNILCFSLFMSILVTTAMVLYADSIVETIYGWGALSHHQLMNISEYLKTYAISLPFQCVNGIILAVFSSRRDTKRPFIVTTLLGIVIFSFLILVKPPIEDLFYSLITFYASTAICFLIALRAGHKIFPFYVDMRIIVLGISLLLMTFFILYTAKSFVITLEPIVGTFTIGVCVTSVLLVFVLMFRFMTSRS</sequence>
<dbReference type="EMBL" id="CP033137">
    <property type="protein sequence ID" value="AYO15892.1"/>
    <property type="molecule type" value="Genomic_DNA"/>
</dbReference>
<evidence type="ECO:0000256" key="1">
    <source>
        <dbReference type="ARBA" id="ARBA00004651"/>
    </source>
</evidence>
<dbReference type="GO" id="GO:0034204">
    <property type="term" value="P:lipid translocation"/>
    <property type="evidence" value="ECO:0007669"/>
    <property type="project" value="TreeGrafter"/>
</dbReference>
<organism evidence="12 14">
    <name type="scientific">Vibrio owensii</name>
    <dbReference type="NCBI Taxonomy" id="696485"/>
    <lineage>
        <taxon>Bacteria</taxon>
        <taxon>Pseudomonadati</taxon>
        <taxon>Pseudomonadota</taxon>
        <taxon>Gammaproteobacteria</taxon>
        <taxon>Vibrionales</taxon>
        <taxon>Vibrionaceae</taxon>
        <taxon>Vibrio</taxon>
    </lineage>
</organism>
<evidence type="ECO:0000256" key="7">
    <source>
        <dbReference type="ARBA" id="ARBA00023136"/>
    </source>
</evidence>
<feature type="transmembrane region" description="Helical" evidence="10">
    <location>
        <begin position="41"/>
        <end position="67"/>
    </location>
</feature>
<accession>A0AAP9GEK7</accession>
<feature type="transmembrane region" description="Helical" evidence="10">
    <location>
        <begin position="181"/>
        <end position="203"/>
    </location>
</feature>
<feature type="transmembrane region" description="Helical" evidence="10">
    <location>
        <begin position="433"/>
        <end position="455"/>
    </location>
</feature>
<evidence type="ECO:0000256" key="3">
    <source>
        <dbReference type="ARBA" id="ARBA00022692"/>
    </source>
</evidence>
<dbReference type="PRINTS" id="PR01806">
    <property type="entry name" value="VIRFACTRMVIN"/>
</dbReference>
<reference evidence="12 14" key="1">
    <citation type="journal article" date="2015" name="Genome Announc.">
        <title>Draft Genome Sequence of Vibrio owensii Strain SH-14, Which Causes Shrimp Acute Hepatopancreatic Necrosis Disease.</title>
        <authorList>
            <person name="Liu L."/>
            <person name="Xiao J."/>
            <person name="Xia X."/>
            <person name="Pan Y."/>
            <person name="Yan S."/>
            <person name="Wang Y."/>
        </authorList>
    </citation>
    <scope>NUCLEOTIDE SEQUENCE [LARGE SCALE GENOMIC DNA]</scope>
    <source>
        <strain evidence="12 14">SH14</strain>
    </source>
</reference>
<feature type="transmembrane region" description="Helical" evidence="10">
    <location>
        <begin position="125"/>
        <end position="146"/>
    </location>
</feature>
<feature type="transmembrane region" description="Helical" evidence="10">
    <location>
        <begin position="348"/>
        <end position="367"/>
    </location>
</feature>
<dbReference type="AlphaFoldDB" id="A0AAP9GEK7"/>
<feature type="transmembrane region" description="Helical" evidence="10">
    <location>
        <begin position="399"/>
        <end position="421"/>
    </location>
</feature>
<evidence type="ECO:0000256" key="8">
    <source>
        <dbReference type="ARBA" id="ARBA00060041"/>
    </source>
</evidence>
<feature type="transmembrane region" description="Helical" evidence="10">
    <location>
        <begin position="265"/>
        <end position="285"/>
    </location>
</feature>
<feature type="transmembrane region" description="Helical" evidence="10">
    <location>
        <begin position="374"/>
        <end position="393"/>
    </location>
</feature>
<dbReference type="InterPro" id="IPR004268">
    <property type="entry name" value="MurJ"/>
</dbReference>
<dbReference type="Proteomes" id="UP000390336">
    <property type="component" value="Chromosome 1"/>
</dbReference>
<evidence type="ECO:0000256" key="9">
    <source>
        <dbReference type="ARBA" id="ARBA00061532"/>
    </source>
</evidence>
<keyword evidence="2" id="KW-1003">Cell membrane</keyword>
<evidence type="ECO:0000256" key="2">
    <source>
        <dbReference type="ARBA" id="ARBA00022475"/>
    </source>
</evidence>
<feature type="transmembrane region" description="Helical" evidence="10">
    <location>
        <begin position="461"/>
        <end position="482"/>
    </location>
</feature>
<feature type="transmembrane region" description="Helical" evidence="10">
    <location>
        <begin position="297"/>
        <end position="320"/>
    </location>
</feature>
<dbReference type="GO" id="GO:0015648">
    <property type="term" value="F:lipid-linked peptidoglycan transporter activity"/>
    <property type="evidence" value="ECO:0007669"/>
    <property type="project" value="TreeGrafter"/>
</dbReference>
<feature type="transmembrane region" description="Helical" evidence="10">
    <location>
        <begin position="79"/>
        <end position="100"/>
    </location>
</feature>
<comment type="function">
    <text evidence="8">Involved in peptidoglycan biosynthesis. Transports lipid-linked peptidoglycan precursors from the inner to the outer leaflet of the cytoplasmic membrane.</text>
</comment>